<reference evidence="8 9" key="1">
    <citation type="submission" date="2020-10" db="EMBL/GenBank/DDBJ databases">
        <title>Investigation of anaerobic biodegradation of phenanthrene by a sulfate-dependent Geobacter anodireducens strain PheS2.</title>
        <authorList>
            <person name="Zhang Z."/>
        </authorList>
    </citation>
    <scope>NUCLEOTIDE SEQUENCE [LARGE SCALE GENOMIC DNA]</scope>
    <source>
        <strain evidence="8 9">PheS2</strain>
    </source>
</reference>
<feature type="transmembrane region" description="Helical" evidence="6">
    <location>
        <begin position="66"/>
        <end position="87"/>
    </location>
</feature>
<keyword evidence="3" id="KW-0560">Oxidoreductase</keyword>
<dbReference type="Pfam" id="PF02754">
    <property type="entry name" value="CCG"/>
    <property type="match status" value="2"/>
</dbReference>
<feature type="transmembrane region" description="Helical" evidence="6">
    <location>
        <begin position="107"/>
        <end position="131"/>
    </location>
</feature>
<keyword evidence="1" id="KW-0004">4Fe-4S</keyword>
<dbReference type="SUPFAM" id="SSF46548">
    <property type="entry name" value="alpha-helical ferredoxin"/>
    <property type="match status" value="1"/>
</dbReference>
<dbReference type="PANTHER" id="PTHR43255:SF1">
    <property type="entry name" value="IRON-SULFUR-BINDING OXIDOREDUCTASE FADF-RELATED"/>
    <property type="match status" value="1"/>
</dbReference>
<protein>
    <submittedName>
        <fullName evidence="8">(Fe-S)-binding protein</fullName>
    </submittedName>
</protein>
<evidence type="ECO:0000256" key="1">
    <source>
        <dbReference type="ARBA" id="ARBA00022485"/>
    </source>
</evidence>
<dbReference type="InterPro" id="IPR017896">
    <property type="entry name" value="4Fe4S_Fe-S-bd"/>
</dbReference>
<evidence type="ECO:0000313" key="9">
    <source>
        <dbReference type="Proteomes" id="UP000618926"/>
    </source>
</evidence>
<keyword evidence="5" id="KW-0411">Iron-sulfur</keyword>
<dbReference type="PROSITE" id="PS00198">
    <property type="entry name" value="4FE4S_FER_1"/>
    <property type="match status" value="1"/>
</dbReference>
<dbReference type="Proteomes" id="UP000618926">
    <property type="component" value="Unassembled WGS sequence"/>
</dbReference>
<dbReference type="InterPro" id="IPR009051">
    <property type="entry name" value="Helical_ferredxn"/>
</dbReference>
<evidence type="ECO:0000259" key="7">
    <source>
        <dbReference type="PROSITE" id="PS51379"/>
    </source>
</evidence>
<keyword evidence="9" id="KW-1185">Reference proteome</keyword>
<evidence type="ECO:0000256" key="6">
    <source>
        <dbReference type="SAM" id="Phobius"/>
    </source>
</evidence>
<feature type="transmembrane region" description="Helical" evidence="6">
    <location>
        <begin position="6"/>
        <end position="24"/>
    </location>
</feature>
<dbReference type="SUPFAM" id="SSF103501">
    <property type="entry name" value="Respiratory nitrate reductase 1 gamma chain"/>
    <property type="match status" value="1"/>
</dbReference>
<organism evidence="8 9">
    <name type="scientific">Geobacter anodireducens</name>
    <dbReference type="NCBI Taxonomy" id="1340425"/>
    <lineage>
        <taxon>Bacteria</taxon>
        <taxon>Pseudomonadati</taxon>
        <taxon>Thermodesulfobacteriota</taxon>
        <taxon>Desulfuromonadia</taxon>
        <taxon>Geobacterales</taxon>
        <taxon>Geobacteraceae</taxon>
        <taxon>Geobacter</taxon>
    </lineage>
</organism>
<feature type="transmembrane region" description="Helical" evidence="6">
    <location>
        <begin position="143"/>
        <end position="165"/>
    </location>
</feature>
<dbReference type="InterPro" id="IPR051460">
    <property type="entry name" value="HdrC_iron-sulfur_subunit"/>
</dbReference>
<keyword evidence="6" id="KW-0812">Transmembrane</keyword>
<keyword evidence="6" id="KW-0472">Membrane</keyword>
<keyword evidence="2" id="KW-0479">Metal-binding</keyword>
<feature type="domain" description="4Fe-4S ferredoxin-type" evidence="7">
    <location>
        <begin position="264"/>
        <end position="293"/>
    </location>
</feature>
<gene>
    <name evidence="8" type="ORF">IIE05_08675</name>
</gene>
<feature type="domain" description="4Fe-4S ferredoxin-type" evidence="7">
    <location>
        <begin position="329"/>
        <end position="358"/>
    </location>
</feature>
<dbReference type="Gene3D" id="1.20.950.20">
    <property type="entry name" value="Transmembrane di-heme cytochromes, Chain C"/>
    <property type="match status" value="1"/>
</dbReference>
<comment type="caution">
    <text evidence="8">The sequence shown here is derived from an EMBL/GenBank/DDBJ whole genome shotgun (WGS) entry which is preliminary data.</text>
</comment>
<keyword evidence="4" id="KW-0408">Iron</keyword>
<dbReference type="InterPro" id="IPR004017">
    <property type="entry name" value="Cys_rich_dom"/>
</dbReference>
<dbReference type="PROSITE" id="PS51379">
    <property type="entry name" value="4FE4S_FER_2"/>
    <property type="match status" value="2"/>
</dbReference>
<sequence length="658" mass="72060">MQPNAAIFTPILIASLLVFCWSMYRRLGLVALGRPDGRGVNLLQGLREMLLYAFAQKRVLSRPFGLNHLVIFWSFMILLAANIEFMLAGVFPSLSLERLPAAVHLPFMGLCDLASLAALGAAVVALVRRTLAPPYPEGRSLEAYAILILVAVHMLGFFGVNGAAIALDRQAAAPVMPVSSAMAAMLGILESRQIEAFGLLAWWTHAVALLAFITVLIPYSKHLHVFTAVANCFVRRPDGPSIPAREAFEEGTAFGTGQADRFSRADLLDSFACAKCGRCQELCPAATTGKPLNPRRLVEAIRLNLLANGPLLKRGGAATVPLIGGEGEGRVAEEAIWSCTSCGACMAACPVLIEHLPKVIGMRRHLVEMEARFPEELLNLFENMEGRSNPWGIAPTERTKWTSHMAVKPFEAGKTEYLLYVGCAGSFDSRSRQVTVALARILDRAGVSWGILGKDETCCGDSLRRLGNEFVFDRMARENVALFRERGVTRVITQCPHCFTTLKNDYRQYGLELEVIPHAEFILGLLADGKLSLEGEYAGLGTVVFHDSCYLGRHNGVYEAPREVIRRVTGEPAEELGRNREKSFCCGAGGGRMWMEEQLGSRINHSRVDEALRAAPETICVTCPYCMTMLEDGLKDRQAGDTRVRDIAEVVAEGLRFS</sequence>
<dbReference type="Pfam" id="PF13237">
    <property type="entry name" value="Fer4_10"/>
    <property type="match status" value="1"/>
</dbReference>
<feature type="transmembrane region" description="Helical" evidence="6">
    <location>
        <begin position="196"/>
        <end position="219"/>
    </location>
</feature>
<dbReference type="Gene3D" id="1.10.1060.10">
    <property type="entry name" value="Alpha-helical ferredoxin"/>
    <property type="match status" value="1"/>
</dbReference>
<evidence type="ECO:0000313" key="8">
    <source>
        <dbReference type="EMBL" id="MBE2888042.1"/>
    </source>
</evidence>
<evidence type="ECO:0000256" key="2">
    <source>
        <dbReference type="ARBA" id="ARBA00022723"/>
    </source>
</evidence>
<evidence type="ECO:0000256" key="5">
    <source>
        <dbReference type="ARBA" id="ARBA00023014"/>
    </source>
</evidence>
<accession>A0ABR9NUU3</accession>
<name>A0ABR9NUU3_9BACT</name>
<dbReference type="InterPro" id="IPR017900">
    <property type="entry name" value="4Fe4S_Fe_S_CS"/>
</dbReference>
<dbReference type="EMBL" id="JADBFD010000010">
    <property type="protein sequence ID" value="MBE2888042.1"/>
    <property type="molecule type" value="Genomic_DNA"/>
</dbReference>
<keyword evidence="6" id="KW-1133">Transmembrane helix</keyword>
<evidence type="ECO:0000256" key="3">
    <source>
        <dbReference type="ARBA" id="ARBA00023002"/>
    </source>
</evidence>
<dbReference type="InterPro" id="IPR036197">
    <property type="entry name" value="NarG-like_sf"/>
</dbReference>
<proteinExistence type="predicted"/>
<dbReference type="RefSeq" id="WP_192905477.1">
    <property type="nucleotide sequence ID" value="NZ_JADBFD010000010.1"/>
</dbReference>
<feature type="transmembrane region" description="Helical" evidence="6">
    <location>
        <begin position="171"/>
        <end position="189"/>
    </location>
</feature>
<evidence type="ECO:0000256" key="4">
    <source>
        <dbReference type="ARBA" id="ARBA00023004"/>
    </source>
</evidence>
<dbReference type="PANTHER" id="PTHR43255">
    <property type="entry name" value="IRON-SULFUR-BINDING OXIDOREDUCTASE FADF-RELATED-RELATED"/>
    <property type="match status" value="1"/>
</dbReference>